<dbReference type="NCBIfam" id="TIGR02318">
    <property type="entry name" value="phosphono_phnM"/>
    <property type="match status" value="1"/>
</dbReference>
<dbReference type="Gene3D" id="2.30.40.10">
    <property type="entry name" value="Urease, subunit C, domain 1"/>
    <property type="match status" value="1"/>
</dbReference>
<accession>A0A220VEG3</accession>
<dbReference type="Gene3D" id="3.20.20.140">
    <property type="entry name" value="Metal-dependent hydrolases"/>
    <property type="match status" value="2"/>
</dbReference>
<dbReference type="NCBIfam" id="NF011984">
    <property type="entry name" value="PRK15446.1-5"/>
    <property type="match status" value="1"/>
</dbReference>
<dbReference type="InterPro" id="IPR011059">
    <property type="entry name" value="Metal-dep_hydrolase_composite"/>
</dbReference>
<dbReference type="InterPro" id="IPR012696">
    <property type="entry name" value="PhnM"/>
</dbReference>
<dbReference type="InterPro" id="IPR006680">
    <property type="entry name" value="Amidohydro-rel"/>
</dbReference>
<dbReference type="Proteomes" id="UP000242175">
    <property type="component" value="Chromosome large"/>
</dbReference>
<evidence type="ECO:0000259" key="1">
    <source>
        <dbReference type="Pfam" id="PF01979"/>
    </source>
</evidence>
<dbReference type="CDD" id="cd01306">
    <property type="entry name" value="PhnM"/>
    <property type="match status" value="1"/>
</dbReference>
<dbReference type="Pfam" id="PF01979">
    <property type="entry name" value="Amidohydro_1"/>
    <property type="match status" value="1"/>
</dbReference>
<protein>
    <submittedName>
        <fullName evidence="2">Phosphonate metabolism protein PhnM</fullName>
    </submittedName>
</protein>
<dbReference type="NCBIfam" id="NF011990">
    <property type="entry name" value="PRK15446.2-6"/>
    <property type="match status" value="1"/>
</dbReference>
<dbReference type="NCBIfam" id="NF011987">
    <property type="entry name" value="PRK15446.2-3"/>
    <property type="match status" value="1"/>
</dbReference>
<dbReference type="SUPFAM" id="SSF51338">
    <property type="entry name" value="Composite domain of metallo-dependent hydrolases"/>
    <property type="match status" value="1"/>
</dbReference>
<dbReference type="PANTHER" id="PTHR43135">
    <property type="entry name" value="ALPHA-D-RIBOSE 1-METHYLPHOSPHONATE 5-TRIPHOSPHATE DIPHOSPHATASE"/>
    <property type="match status" value="1"/>
</dbReference>
<dbReference type="GO" id="GO:0016810">
    <property type="term" value="F:hydrolase activity, acting on carbon-nitrogen (but not peptide) bonds"/>
    <property type="evidence" value="ECO:0007669"/>
    <property type="project" value="InterPro"/>
</dbReference>
<dbReference type="InterPro" id="IPR051781">
    <property type="entry name" value="Metallo-dep_Hydrolase"/>
</dbReference>
<proteinExistence type="predicted"/>
<evidence type="ECO:0000313" key="3">
    <source>
        <dbReference type="Proteomes" id="UP000242175"/>
    </source>
</evidence>
<evidence type="ECO:0000313" key="2">
    <source>
        <dbReference type="EMBL" id="ASK78729.1"/>
    </source>
</evidence>
<dbReference type="NCBIfam" id="NF011981">
    <property type="entry name" value="PRK15446.1-2"/>
    <property type="match status" value="1"/>
</dbReference>
<sequence>MIITNIKLILKDEIINGSIEIEDGKIKNFSNTTCHLPSAIDGGGAWLMPGLVELHTDNLDKYFTPRPKVNWPPFSAMKTHDYQLASAGITTVLDAVALGDWRDGGTRQQNMSQMINTITDSQKNGMNRVDHYLHLRCELPHESTVPDLVKYIDNDNLKLVSFMDHSPGQRQFQDINKYRTYYMGKYNFNREEMVDYEQDQVKLSKKWSRKNRLHIAQLCLERMISMASHDDATQEHVQESHQLSMNIAEFPTTIEAAKLSHELGLKVLMGSPNVVRGGSHSGNVAAHELARLGYLDILSSDYYPMSLLESIFCLTNDNRNTLKLHEAVRLATYNPARALNLFDRGEIQEGKLADLILVKEINGQILIDRVFKSGKVIF</sequence>
<dbReference type="SUPFAM" id="SSF51556">
    <property type="entry name" value="Metallo-dependent hydrolases"/>
    <property type="match status" value="1"/>
</dbReference>
<dbReference type="PIRSF" id="PIRSF038971">
    <property type="entry name" value="PhnM"/>
    <property type="match status" value="1"/>
</dbReference>
<dbReference type="KEGG" id="pmai:CF386_06835"/>
<dbReference type="OrthoDB" id="9785413at2"/>
<gene>
    <name evidence="2" type="ORF">CF386_06835</name>
</gene>
<dbReference type="PANTHER" id="PTHR43135:SF3">
    <property type="entry name" value="ALPHA-D-RIBOSE 1-METHYLPHOSPHONATE 5-TRIPHOSPHATE DIPHOSPHATASE"/>
    <property type="match status" value="1"/>
</dbReference>
<dbReference type="RefSeq" id="WP_089073637.1">
    <property type="nucleotide sequence ID" value="NZ_CBCSAM010000001.1"/>
</dbReference>
<dbReference type="InterPro" id="IPR032466">
    <property type="entry name" value="Metal_Hydrolase"/>
</dbReference>
<name>A0A220VEG3_9GAMM</name>
<dbReference type="AlphaFoldDB" id="A0A220VEG3"/>
<reference evidence="2 3" key="1">
    <citation type="journal article" date="2016" name="Int. J. Syst. Evol. Microbiol.">
        <title>Paraphotobacterium marinum gen. nov., sp. nov., a member of the family Vibrionaceae, isolated from surface seawater.</title>
        <authorList>
            <person name="Huang Z."/>
            <person name="Dong C."/>
            <person name="Shao Z."/>
        </authorList>
    </citation>
    <scope>NUCLEOTIDE SEQUENCE [LARGE SCALE GENOMIC DNA]</scope>
    <source>
        <strain evidence="2 3">NSCS20N07D</strain>
    </source>
</reference>
<dbReference type="GO" id="GO:0019700">
    <property type="term" value="P:organic phosphonate catabolic process"/>
    <property type="evidence" value="ECO:0007669"/>
    <property type="project" value="InterPro"/>
</dbReference>
<organism evidence="2 3">
    <name type="scientific">Paraphotobacterium marinum</name>
    <dbReference type="NCBI Taxonomy" id="1755811"/>
    <lineage>
        <taxon>Bacteria</taxon>
        <taxon>Pseudomonadati</taxon>
        <taxon>Pseudomonadota</taxon>
        <taxon>Gammaproteobacteria</taxon>
        <taxon>Vibrionales</taxon>
        <taxon>Vibrionaceae</taxon>
        <taxon>Paraphotobacterium</taxon>
    </lineage>
</organism>
<keyword evidence="3" id="KW-1185">Reference proteome</keyword>
<dbReference type="EMBL" id="CP022355">
    <property type="protein sequence ID" value="ASK78729.1"/>
    <property type="molecule type" value="Genomic_DNA"/>
</dbReference>
<feature type="domain" description="Amidohydrolase-related" evidence="1">
    <location>
        <begin position="252"/>
        <end position="376"/>
    </location>
</feature>